<comment type="caution">
    <text evidence="1">The sequence shown here is derived from an EMBL/GenBank/DDBJ whole genome shotgun (WGS) entry which is preliminary data.</text>
</comment>
<dbReference type="Proteomes" id="UP001169027">
    <property type="component" value="Unassembled WGS sequence"/>
</dbReference>
<organism evidence="1 2">
    <name type="scientific">Variovorax ginsengisoli</name>
    <dbReference type="NCBI Taxonomy" id="363844"/>
    <lineage>
        <taxon>Bacteria</taxon>
        <taxon>Pseudomonadati</taxon>
        <taxon>Pseudomonadota</taxon>
        <taxon>Betaproteobacteria</taxon>
        <taxon>Burkholderiales</taxon>
        <taxon>Comamonadaceae</taxon>
        <taxon>Variovorax</taxon>
    </lineage>
</organism>
<keyword evidence="2" id="KW-1185">Reference proteome</keyword>
<evidence type="ECO:0000313" key="1">
    <source>
        <dbReference type="EMBL" id="MDO1532522.1"/>
    </source>
</evidence>
<proteinExistence type="predicted"/>
<dbReference type="EMBL" id="JAUKVY010000005">
    <property type="protein sequence ID" value="MDO1532522.1"/>
    <property type="molecule type" value="Genomic_DNA"/>
</dbReference>
<dbReference type="RefSeq" id="WP_301807281.1">
    <property type="nucleotide sequence ID" value="NZ_JAUJZH010000005.1"/>
</dbReference>
<reference evidence="1" key="1">
    <citation type="submission" date="2023-06" db="EMBL/GenBank/DDBJ databases">
        <authorList>
            <person name="Jiang Y."/>
            <person name="Liu Q."/>
        </authorList>
    </citation>
    <scope>NUCLEOTIDE SEQUENCE</scope>
    <source>
        <strain evidence="1">CGMCC 1.12090</strain>
    </source>
</reference>
<evidence type="ECO:0000313" key="2">
    <source>
        <dbReference type="Proteomes" id="UP001169027"/>
    </source>
</evidence>
<gene>
    <name evidence="1" type="ORF">Q2T77_09505</name>
</gene>
<accession>A0ABT8S3H1</accession>
<sequence>MSDEELAAAAYVQRKRAELGDPDALKEAHRLEAELRKRLGSTPSGHGPLEPEVRPARPWWRFW</sequence>
<name>A0ABT8S3H1_9BURK</name>
<protein>
    <submittedName>
        <fullName evidence="1">Uncharacterized protein</fullName>
    </submittedName>
</protein>